<evidence type="ECO:0000313" key="5">
    <source>
        <dbReference type="RefSeq" id="XP_015511696.2"/>
    </source>
</evidence>
<accession>A0A6J0BBQ7</accession>
<keyword evidence="2" id="KW-0732">Signal</keyword>
<keyword evidence="4" id="KW-1185">Reference proteome</keyword>
<dbReference type="InterPro" id="IPR039670">
    <property type="entry name" value="NPC2-like"/>
</dbReference>
<feature type="chain" id="PRO_5046606974" evidence="2">
    <location>
        <begin position="25"/>
        <end position="164"/>
    </location>
</feature>
<dbReference type="GO" id="GO:0015918">
    <property type="term" value="P:sterol transport"/>
    <property type="evidence" value="ECO:0007669"/>
    <property type="project" value="InterPro"/>
</dbReference>
<dbReference type="GO" id="GO:0005576">
    <property type="term" value="C:extracellular region"/>
    <property type="evidence" value="ECO:0007669"/>
    <property type="project" value="UniProtKB-SubCell"/>
</dbReference>
<sequence length="164" mass="18435">MKTRHLISPLVLIAVVTLATPIFAEVVVWRPCSYSDLSENLPTNCTVHEVRVKPCKEATSKKPCRIKRGQEASISFDFTPNFSSDNLQSSAYWANDMQDIGFPGMNTNACGNTACPTTSGTKQTYSYELAISKSFPVRIFNVKWKLWNEEAQECCILFQIKLTK</sequence>
<dbReference type="Gene3D" id="2.60.40.770">
    <property type="match status" value="1"/>
</dbReference>
<comment type="similarity">
    <text evidence="1">Belongs to the NPC2 family.</text>
</comment>
<dbReference type="AlphaFoldDB" id="A0A6J0BBQ7"/>
<dbReference type="RefSeq" id="XP_015511696.2">
    <property type="nucleotide sequence ID" value="XM_015656210.2"/>
</dbReference>
<dbReference type="InterPro" id="IPR014756">
    <property type="entry name" value="Ig_E-set"/>
</dbReference>
<dbReference type="GeneID" id="107218361"/>
<dbReference type="Proteomes" id="UP000829291">
    <property type="component" value="Chromosome 6"/>
</dbReference>
<dbReference type="InParanoid" id="A0A6J0BBQ7"/>
<organism evidence="5">
    <name type="scientific">Neodiprion lecontei</name>
    <name type="common">Redheaded pine sawfly</name>
    <dbReference type="NCBI Taxonomy" id="441921"/>
    <lineage>
        <taxon>Eukaryota</taxon>
        <taxon>Metazoa</taxon>
        <taxon>Ecdysozoa</taxon>
        <taxon>Arthropoda</taxon>
        <taxon>Hexapoda</taxon>
        <taxon>Insecta</taxon>
        <taxon>Pterygota</taxon>
        <taxon>Neoptera</taxon>
        <taxon>Endopterygota</taxon>
        <taxon>Hymenoptera</taxon>
        <taxon>Tenthredinoidea</taxon>
        <taxon>Diprionidae</taxon>
        <taxon>Diprioninae</taxon>
        <taxon>Neodiprion</taxon>
    </lineage>
</organism>
<dbReference type="InterPro" id="IPR003172">
    <property type="entry name" value="ML_dom"/>
</dbReference>
<proteinExistence type="inferred from homology"/>
<dbReference type="GO" id="GO:0032934">
    <property type="term" value="F:sterol binding"/>
    <property type="evidence" value="ECO:0007669"/>
    <property type="project" value="InterPro"/>
</dbReference>
<dbReference type="OrthoDB" id="6576058at2759"/>
<evidence type="ECO:0000256" key="1">
    <source>
        <dbReference type="ARBA" id="ARBA00006370"/>
    </source>
</evidence>
<dbReference type="SMART" id="SM00737">
    <property type="entry name" value="ML"/>
    <property type="match status" value="1"/>
</dbReference>
<dbReference type="PANTHER" id="PTHR11306:SF55">
    <property type="entry name" value="GEO08227P1-RELATED"/>
    <property type="match status" value="1"/>
</dbReference>
<protein>
    <submittedName>
        <fullName evidence="5">MD-2-related lipid-recognition protein</fullName>
    </submittedName>
</protein>
<dbReference type="Pfam" id="PF02221">
    <property type="entry name" value="E1_DerP2_DerF2"/>
    <property type="match status" value="1"/>
</dbReference>
<feature type="signal peptide" evidence="2">
    <location>
        <begin position="1"/>
        <end position="24"/>
    </location>
</feature>
<name>A0A6J0BBQ7_NEOLC</name>
<dbReference type="PANTHER" id="PTHR11306">
    <property type="entry name" value="NIEMANN PICK TYPE C2 PROTEIN NPC2-RELATED"/>
    <property type="match status" value="1"/>
</dbReference>
<evidence type="ECO:0000256" key="2">
    <source>
        <dbReference type="SAM" id="SignalP"/>
    </source>
</evidence>
<feature type="domain" description="MD-2-related lipid-recognition" evidence="3">
    <location>
        <begin position="29"/>
        <end position="160"/>
    </location>
</feature>
<reference evidence="5" key="1">
    <citation type="submission" date="2025-08" db="UniProtKB">
        <authorList>
            <consortium name="RefSeq"/>
        </authorList>
    </citation>
    <scope>IDENTIFICATION</scope>
    <source>
        <tissue evidence="5">Thorax and Abdomen</tissue>
    </source>
</reference>
<dbReference type="FunCoup" id="A0A6J0BBQ7">
    <property type="interactions" value="119"/>
</dbReference>
<evidence type="ECO:0000313" key="4">
    <source>
        <dbReference type="Proteomes" id="UP000829291"/>
    </source>
</evidence>
<gene>
    <name evidence="5" type="primary">LOC107218361</name>
</gene>
<dbReference type="SUPFAM" id="SSF81296">
    <property type="entry name" value="E set domains"/>
    <property type="match status" value="1"/>
</dbReference>
<dbReference type="KEGG" id="nlo:107218361"/>
<evidence type="ECO:0000259" key="3">
    <source>
        <dbReference type="SMART" id="SM00737"/>
    </source>
</evidence>